<reference evidence="5" key="1">
    <citation type="submission" date="2022-11" db="UniProtKB">
        <authorList>
            <consortium name="WormBaseParasite"/>
        </authorList>
    </citation>
    <scope>IDENTIFICATION</scope>
</reference>
<protein>
    <submittedName>
        <fullName evidence="5">PTHB1 N-terminal domain-containing protein</fullName>
    </submittedName>
</protein>
<feature type="domain" description="PTHB1 N-terminal" evidence="2">
    <location>
        <begin position="1"/>
        <end position="338"/>
    </location>
</feature>
<feature type="compositionally biased region" description="Acidic residues" evidence="1">
    <location>
        <begin position="628"/>
        <end position="638"/>
    </location>
</feature>
<organism evidence="4 5">
    <name type="scientific">Panagrolaimus superbus</name>
    <dbReference type="NCBI Taxonomy" id="310955"/>
    <lineage>
        <taxon>Eukaryota</taxon>
        <taxon>Metazoa</taxon>
        <taxon>Ecdysozoa</taxon>
        <taxon>Nematoda</taxon>
        <taxon>Chromadorea</taxon>
        <taxon>Rhabditida</taxon>
        <taxon>Tylenchina</taxon>
        <taxon>Panagrolaimomorpha</taxon>
        <taxon>Panagrolaimoidea</taxon>
        <taxon>Panagrolaimidae</taxon>
        <taxon>Panagrolaimus</taxon>
    </lineage>
</organism>
<dbReference type="PANTHER" id="PTHR20991">
    <property type="entry name" value="PARATHYROID HORMONE-RESPONSIVE B1 GENE"/>
    <property type="match status" value="1"/>
</dbReference>
<dbReference type="GO" id="GO:0016020">
    <property type="term" value="C:membrane"/>
    <property type="evidence" value="ECO:0007669"/>
    <property type="project" value="TreeGrafter"/>
</dbReference>
<dbReference type="InterPro" id="IPR028073">
    <property type="entry name" value="PHTB1_N_dom"/>
</dbReference>
<dbReference type="PANTHER" id="PTHR20991:SF0">
    <property type="entry name" value="PROTEIN PTHB1"/>
    <property type="match status" value="1"/>
</dbReference>
<evidence type="ECO:0000313" key="5">
    <source>
        <dbReference type="WBParaSite" id="PSU_v2.g8123.t1"/>
    </source>
</evidence>
<sequence length="660" mass="74583">MSLFHYQEWFDAFFPDCRGITTGVFFDDRSQIIVGTLNGLLGALDPGKDVENRQETASLIEQQLSNPIIQVEVGNFLTNFSGPVIAVLHPKELHFYSLVRDANDMYRFDKIFQHRIKGQPAYNMCIGNYGKSEKPRICVQTINCTLHFFESENHILTRESFHQIHPGPIAYHPVTDSVITTSGGVINAVKFTTMASMPSNKKDYKTMMEWDLNIGDTAVAVEAIVPSEENPVQPSLAVLCRRSLHCLTSSGSIRYTLRLENPAMAMYIQIRNATIHYIFATHVKTLLFYQDTTMIWAAQLNFIPISVTLATFGDGYKAMITLLSDEYRVSVGYLGTEPSFFRMPVTDSRFIDFEARQKELAGYEEEIATNTKNSSSTDPENDEIKVSFEVHMDTQSNAIDTDEPVPSATLKVIAIGSYSVLDIFIDNLLSIVQIGHGPTRDETDPTKNIYMYTMFAEKPIYDHRMSIIALADSRDTAEKRFEIEETNVRRLTVQMRHVEMVLLQKLKSENETPPSHVNILVNYTYRDLLMAFDRMQALEEKVVFSGKRSLRSQLNLFTLLLEMVEIELPFDGRVLDGTFQKLGDRISFLLPSSILTGSTTPEPAEICRMIVNYCERGGKLTEVAIAEEDEEEEGEGEAEGNASEEFLNLKSGTVPVRLEN</sequence>
<dbReference type="Proteomes" id="UP000887577">
    <property type="component" value="Unplaced"/>
</dbReference>
<dbReference type="InterPro" id="IPR026511">
    <property type="entry name" value="PTHB1"/>
</dbReference>
<dbReference type="WBParaSite" id="PSU_v2.g8123.t1">
    <property type="protein sequence ID" value="PSU_v2.g8123.t1"/>
    <property type="gene ID" value="PSU_v2.g8123"/>
</dbReference>
<accession>A0A914Z8A0</accession>
<dbReference type="AlphaFoldDB" id="A0A914Z8A0"/>
<evidence type="ECO:0000256" key="1">
    <source>
        <dbReference type="SAM" id="MobiDB-lite"/>
    </source>
</evidence>
<feature type="domain" description="PTHB1 hairpin" evidence="3">
    <location>
        <begin position="479"/>
        <end position="563"/>
    </location>
</feature>
<dbReference type="InterPro" id="IPR055363">
    <property type="entry name" value="PTHB1_hp_dom"/>
</dbReference>
<name>A0A914Z8A0_9BILA</name>
<dbReference type="GO" id="GO:0060271">
    <property type="term" value="P:cilium assembly"/>
    <property type="evidence" value="ECO:0007669"/>
    <property type="project" value="TreeGrafter"/>
</dbReference>
<keyword evidence="4" id="KW-1185">Reference proteome</keyword>
<dbReference type="Pfam" id="PF23338">
    <property type="entry name" value="PTHB1_hp"/>
    <property type="match status" value="1"/>
</dbReference>
<proteinExistence type="predicted"/>
<evidence type="ECO:0000259" key="3">
    <source>
        <dbReference type="Pfam" id="PF23338"/>
    </source>
</evidence>
<feature type="region of interest" description="Disordered" evidence="1">
    <location>
        <begin position="628"/>
        <end position="660"/>
    </location>
</feature>
<evidence type="ECO:0000259" key="2">
    <source>
        <dbReference type="Pfam" id="PF14727"/>
    </source>
</evidence>
<evidence type="ECO:0000313" key="4">
    <source>
        <dbReference type="Proteomes" id="UP000887577"/>
    </source>
</evidence>
<dbReference type="GO" id="GO:0034464">
    <property type="term" value="C:BBSome"/>
    <property type="evidence" value="ECO:0007669"/>
    <property type="project" value="InterPro"/>
</dbReference>
<dbReference type="Pfam" id="PF14727">
    <property type="entry name" value="PHTB1_N"/>
    <property type="match status" value="1"/>
</dbReference>